<evidence type="ECO:0000313" key="18">
    <source>
        <dbReference type="Proteomes" id="UP000694555"/>
    </source>
</evidence>
<dbReference type="PANTHER" id="PTHR45703">
    <property type="entry name" value="DYNEIN HEAVY CHAIN"/>
    <property type="match status" value="1"/>
</dbReference>
<dbReference type="Pfam" id="PF12775">
    <property type="entry name" value="AAA_7"/>
    <property type="match status" value="1"/>
</dbReference>
<dbReference type="Gene3D" id="1.20.920.30">
    <property type="match status" value="1"/>
</dbReference>
<dbReference type="Pfam" id="PF08385">
    <property type="entry name" value="DHC_N1"/>
    <property type="match status" value="2"/>
</dbReference>
<evidence type="ECO:0000256" key="8">
    <source>
        <dbReference type="ARBA" id="ARBA00023017"/>
    </source>
</evidence>
<dbReference type="Gene3D" id="1.10.8.720">
    <property type="entry name" value="Region D6 of dynein motor"/>
    <property type="match status" value="1"/>
</dbReference>
<dbReference type="InterPro" id="IPR042228">
    <property type="entry name" value="Dynein_linker_3"/>
</dbReference>
<feature type="domain" description="AAA+ ATPase" evidence="16">
    <location>
        <begin position="2354"/>
        <end position="2500"/>
    </location>
</feature>
<dbReference type="Gene3D" id="1.20.58.1120">
    <property type="match status" value="1"/>
</dbReference>
<evidence type="ECO:0000256" key="3">
    <source>
        <dbReference type="ARBA" id="ARBA00022490"/>
    </source>
</evidence>
<feature type="coiled-coil region" evidence="14">
    <location>
        <begin position="2937"/>
        <end position="3030"/>
    </location>
</feature>
<feature type="region of interest" description="Disordered" evidence="15">
    <location>
        <begin position="3258"/>
        <end position="3300"/>
    </location>
</feature>
<dbReference type="InterPro" id="IPR024317">
    <property type="entry name" value="Dynein_heavy_chain_D4_dom"/>
</dbReference>
<dbReference type="Gene3D" id="1.20.920.20">
    <property type="match status" value="1"/>
</dbReference>
<dbReference type="InterPro" id="IPR043157">
    <property type="entry name" value="Dynein_AAA1S"/>
</dbReference>
<keyword evidence="6" id="KW-0547">Nucleotide-binding</keyword>
<dbReference type="InterPro" id="IPR041589">
    <property type="entry name" value="DNAH3_AAA_lid_1"/>
</dbReference>
<organism evidence="17 18">
    <name type="scientific">Buteo japonicus</name>
    <dbReference type="NCBI Taxonomy" id="224669"/>
    <lineage>
        <taxon>Eukaryota</taxon>
        <taxon>Metazoa</taxon>
        <taxon>Chordata</taxon>
        <taxon>Craniata</taxon>
        <taxon>Vertebrata</taxon>
        <taxon>Euteleostomi</taxon>
        <taxon>Archelosauria</taxon>
        <taxon>Archosauria</taxon>
        <taxon>Dinosauria</taxon>
        <taxon>Saurischia</taxon>
        <taxon>Theropoda</taxon>
        <taxon>Coelurosauria</taxon>
        <taxon>Aves</taxon>
        <taxon>Neognathae</taxon>
        <taxon>Neoaves</taxon>
        <taxon>Telluraves</taxon>
        <taxon>Accipitrimorphae</taxon>
        <taxon>Accipitriformes</taxon>
        <taxon>Accipitridae</taxon>
        <taxon>Accipitrinae</taxon>
        <taxon>Buteo</taxon>
    </lineage>
</organism>
<dbReference type="FunFam" id="1.20.58.1120:FF:000002">
    <property type="entry name" value="Dynein heavy chain 9, axonemal"/>
    <property type="match status" value="1"/>
</dbReference>
<dbReference type="Proteomes" id="UP000694555">
    <property type="component" value="Unplaced"/>
</dbReference>
<dbReference type="Pfam" id="PF12780">
    <property type="entry name" value="AAA_8"/>
    <property type="match status" value="1"/>
</dbReference>
<dbReference type="Gene3D" id="1.10.287.2620">
    <property type="match status" value="1"/>
</dbReference>
<dbReference type="Gene3D" id="6.10.140.1060">
    <property type="match status" value="1"/>
</dbReference>
<dbReference type="Pfam" id="PF12781">
    <property type="entry name" value="AAA_9"/>
    <property type="match status" value="1"/>
</dbReference>
<comment type="subcellular location">
    <subcellularLocation>
        <location evidence="1">Cytoplasm</location>
        <location evidence="1">Cytoskeleton</location>
        <location evidence="1">Cilium axoneme</location>
    </subcellularLocation>
</comment>
<evidence type="ECO:0000256" key="13">
    <source>
        <dbReference type="ARBA" id="ARBA00023273"/>
    </source>
</evidence>
<dbReference type="Pfam" id="PF18199">
    <property type="entry name" value="Dynein_C"/>
    <property type="match status" value="1"/>
</dbReference>
<keyword evidence="5" id="KW-0677">Repeat</keyword>
<comment type="similarity">
    <text evidence="2">Belongs to the dynein heavy chain family.</text>
</comment>
<keyword evidence="13" id="KW-0966">Cell projection</keyword>
<dbReference type="PANTHER" id="PTHR45703:SF4">
    <property type="entry name" value="DYNEIN AXONEMAL HEAVY CHAIN 17"/>
    <property type="match status" value="1"/>
</dbReference>
<feature type="domain" description="AAA+ ATPase" evidence="16">
    <location>
        <begin position="2027"/>
        <end position="2158"/>
    </location>
</feature>
<evidence type="ECO:0000256" key="11">
    <source>
        <dbReference type="ARBA" id="ARBA00023175"/>
    </source>
</evidence>
<keyword evidence="11" id="KW-0505">Motor protein</keyword>
<dbReference type="Pfam" id="PF17852">
    <property type="entry name" value="Dynein_AAA_lid"/>
    <property type="match status" value="1"/>
</dbReference>
<feature type="domain" description="AAA+ ATPase" evidence="16">
    <location>
        <begin position="2700"/>
        <end position="2815"/>
    </location>
</feature>
<dbReference type="FunFam" id="3.40.50.300:FF:002141">
    <property type="entry name" value="Dynein heavy chain"/>
    <property type="match status" value="1"/>
</dbReference>
<evidence type="ECO:0000256" key="10">
    <source>
        <dbReference type="ARBA" id="ARBA00023069"/>
    </source>
</evidence>
<dbReference type="Gene3D" id="1.20.1270.280">
    <property type="match status" value="1"/>
</dbReference>
<dbReference type="InterPro" id="IPR035706">
    <property type="entry name" value="AAA_9"/>
</dbReference>
<dbReference type="FunFam" id="3.20.180.20:FF:000001">
    <property type="entry name" value="Dynein axonemal heavy chain 5"/>
    <property type="match status" value="1"/>
</dbReference>
<protein>
    <submittedName>
        <fullName evidence="17">Dynein axonemal heavy chain 17</fullName>
    </submittedName>
</protein>
<sequence length="4219" mass="478319">MSATPDERHGFLESFTTLLLRVRPDKWNKFVGSEEATAVLDEFFRQQDTLELVLGLNPAGQLSPTTGFPPTLRGKGVYFVKKKRENITRENCQSGAVAGLRRCLDGQQEGTLCKPAWLHAALCKGRARLSAQLNPLLQVMSPLLLSKENTAGWPGVVVEDIKRQVHRLKNEMFVMGGKIQGKPLLRLPEHLDSQDGSSTVLECLEGPVDVSVLHAIETIIIEWSHQIRDILSKDSAQPLLEGQHPLPRTEFEFWHTRMGNLQCINDQLLSPRVTALAEILEKANSCYWPALQSMFRDVSAGLEEAKDVSLHLQPLRILLEEMEQADYSQVSCLQPYMDRALCTVRLLRAHCQYYSSPAHTIVVLQEICNLLIEMVEPRGRRRLRRDRGRAAPSHRHLLPLPHCGTEEPQLWDFPPSLVFRRMDSFLHRLKIIEVTAQHFGVMGFLAVWVQRILQEGFGKEVQRLCQLKSFCSYWQKLNKDFAEFQKKIQDADRRLATIFCQGFDDCNCLASSVKLVHMFASLLERPLIKAEVSPYYSALLGMFKAELENVKVLYDAQTASPPLHRGSPAINKNMPPVAGQLKWALELQQRLEGPHRDLFAISHPVMVSAEAQLVSGKYKEMMGLLQGYRKKVYEEWVHGAGQDCHFSLEQPLILRDPGSSLLSVNFSKELVAVLREVKYLNFQQQKDIPGNAESLFAQNETFQKFVDNLDLIVGWYNEAGCKEETTWLLFHALSTGQAETAWGPPREEALTNWILEGWQGWGTAGTSPENADLLKADKSSQIWLDYVGYIDRIVLDGLFRLVHKSLQLLLTNMAPDANAAPLFEVRMELRDGRARYHPSLEAGDDNNFLELMESLLTGGGRGCPVAPAGPQELCPSLQTTLEEQADLSRMREEVVSLVVSAMAEGEEYSADFEEQAHLWLEDPEDFLQRFLTLDGAPGPEEPEPRPGEPPAHRAPSLQLFQSRPQIDACEALCKEVSEFANIEVFGGWLQSDCRPFKQALLGAVRRRGLTLRQHLASHVTTSLQELSDFIQEANDGLSKPLEEGDYDGLVGVMGHLMRVKERQAATDSMFQPLKETIALLSTYGEEMPEEIHLQLHDLPERWDSTKKLCLRVKHNAAPLQANEVNIIRKKCQQFEGRQHTFRERFREKAPFSYTDPDPYKSLNKVRKGSIAAMESDMAALSKSAGLFEVSVPEYKQLKACHREVRLLKELWDMIVLVNTNIDDWKTTRWKDINVEQMDIDCKKFAKDIRSLDKEMRSWDAFTGLDNSVKNMITSLRAMNELQNPAIRDRHWQELMQATKVNFTMSEDTTLADLLQLNLHKFEDEVRGIVDKAMKESGMEKVLNALDATWATMRFEHEPHTRTGIMLLKSDEVLIETLEDNQVQLQNLMTSKYLAFFLQEVSGWQQKLSTTDSVISIWFEVQRTWSHLESIFIGSEDIRSQLPEDSKHFDAIDRDFKELMADAVKTPNVIEATNKPGLYDKLEALQKRLVLCEKALAEYLETKRLAFPRFYFVSSADLLDILSNGNEPAEVSRHLPKLFDSLAKLKFKMSPDKKPLKVGLGMFSSDEEYVPLDADCDLSGQVEVWLNRVLASMRSTLRCLIPEAVVTYEEKPREQWVFDYPAQVALTCTQIWWTTEVGIAFSRLEEGYENAMRDYNKKQIAQLNALISLLIGNLTASDRMKIMTICTIDVHARDVVAKMILAKVESAQEFTWQSQLRHRWDEGRRHCYANICDAQLQYSYEYLGNTPRLVITPLTDRCYITLTQSLHLFMGGAPAGPAGTGKTETTKDLGRAVGMMVYVFNCSEQMDYKSCGNIYKGLAQTGAWGCFDEFNRISVEVLSVIAVQVKCVQDAIRAKKKTFNFLGEMIALVPSVGLFITMNPGYAGRTELPENLKALFRPCAMVVPDFELICEIMLVAEGFIEAKLLARKFITLYTLCKELLSKQDHYDWGLRAIKSVLVVAGSLKRGDPGRAEDQVLMRALRDFNIPKIVTDDLPVFMGLIGDLFPAPGRVLPRCFVLKVVQLEELLQVRHSVFVVGNAGCGKSQVLRSLNKTYKNMKRKPVTVDLDPKAVTCNELFGVIHPSTREWKDGLFSSTMRDLANITHKGPKWIILDGDIDPMWIESLNTVMDDNKVLTLASNERIPLNPTMRLLFEISHLRTATPATVSRAGILYINPTDLGWNPIVTSWIEMRTVQSEKANLMILFDKYLPVCLEKLKSGFKKITPVPEVTVIQTVLYLLDCLLTPQTTPPDSPRELYELYFIFACLWAFGGAMFQDQLVDYRLEFSKWWVNEFKTIKFPSQGTIFDYYIDPETKKFMLWTEKVPKFHLDPEVPLQASMVHTTETIRIRYFMDLLMEKQRPVMLVGNAGTGKSVLMRDKLEALSVDEYLVQSVPFNFYTTSAMLQAVLEKPLEKKSGRNYGPPGTRRLIYFIDDMNMPEVDKYGTVAPHTLIRQHMDHGHWYDRNKLTLKDIHNCQYVACMNPTAGSFTIDSRLQRHFCVFAVSFPGQEALLTVYSTILAQHLDLQRMPLAVQKLQPQLVAAALALHQKVSSNFLPTAIKFHYLFNLRDLSNIFQGLLFSTPECLKSPVDLVRLWLHEAERVYGDKLVDERDQKAFGKMLADTCKKFFDELGEDLVFAKPNIYCHFAQGMGEPKYLPVPTWPALNKLLGEALDSYNEMNAAMSLVLFEDAVSHVCRISRILESPWGNALLVGVGGSGKQSLARLAAYISNLDVFQITLRKGYSIPDLKLDLASQYIKAAVKNTPTVFLMTDSHVAEESFLVLINDFLASGEVPGLFQDDDLENIISAMRPQVKFLGLQDTRENCWKLFIEKVRRQLKVGVILCFSPVGSTLRVRARRFPAVVNCTAIDWFHEWPEDALVSVSSRFLEETGDIEPEVKVSISQFMSYVHMSVKEMSKTYLAVERRYNYTTPKTFLEQINLYKNLLSKKRSELTAKIERLEKGLTKLQSTASQVDDLKAKLAVQEEELKQKNEDADKLIHVVGVETEKVSKEKAIADEEELKVQAINTNVAEKQRACETDLAKAEPALVAAQEALDTLNKNNLTELKSFGSPPQAVVNVTAAVMVLTAPKGKIPKDKSWKAAKAMMGKVDTFLDALKKFDKEHIPEACLKAFQPYQSDPSFDPEFIMSKSTAAAGLCSWCLNIVRFYEVFCEVEPKRQALEEANAELAEAQEKLSRIKSKIADLNANLAALTAEFEKATAEKIKCQQEADATNRVITLANRYQAPEALGPSAAPWHCLVTMTQGSWKHQSPPHPPQSKKSQRLAGIHPSSPELPTVRARSPHTAPPSPLGCSYLDAIEQAVSEGQTLLIEDVGETMEPVLDHLLGRNTTKKGRCIRIGDKEVEYHPRFRLILHTKYSNPHYKPEVQAQCTLINFLVTREGLEDQLLAAVVAKERPDLETLKANLTKSQNEFKIKLKELEDSLLARLSAAGGDFLGDTALVENLETTKRTAIEIEEKVKEAKATEVQINVARENYRPAAERASLLYFILSDLNKINPIYQFSLKAFSGVFEKAIQHAAPDDNIKQRVINLTDEITYSVYMYTARGLFERDKLIFLAQVAFQVLAIKKEVNLAELDFLLRFPSKAGVASPVDFLQPQGWGGIKVLSEMEEFKNLDGDIEGSAKRWKKFVESEVPEKEVFPKEWKNKSALQKLCMLRCMRPDRMTYAIRNFVEEKMGSKFVEGRSVDLFKAYKESSPSTPLFFILSPGVDPLKDVEAVGRKLNFTIDNGKIHNVSLGQGQEAVAERALEVAAAQGHWDTLEMCSKEIEFKCILFALCYFHAVVAERRKFGTQGWNRSYPFNNGDLTISINVLYNYLEANPKVPWDDLRYLFGEIMYGGHITDDWDRRLCRTYLSEYIRAEMLEGEVYLAPGFLIPPSLDYKGYHEYIDDNLPPESPYLYGLHPNAEIGFLTVTSDRLFRTVLEMQPKESDAGGGSGVSREEKVKSVLDEIIEKLPEPFNMVEVMAKAVDKTPYVVVAFQECERMNILTHEIRRSLKELDLGLKGELTITSDMEELANALFYDNVPESWTHYAYPSLLSLGAWYADLLLRIRELEVWTMDFVLPATVWLAGFFNPQSFLTAIMQSMARRNEWPLDKMCLSVEVTKKNREDITAPPREGSYVHGLFMEGARWDIPSGVIADARLKELTPMMPVIFIRAIPVDRMDTKNVYECPVYKTRMRGPTYVWTFNLKTKEKAAKWILAAVALLLQV</sequence>
<dbReference type="InterPro" id="IPR003593">
    <property type="entry name" value="AAA+_ATPase"/>
</dbReference>
<dbReference type="FunFam" id="1.10.8.720:FF:000002">
    <property type="entry name" value="Dynein heavy chain 9, axonemal"/>
    <property type="match status" value="1"/>
</dbReference>
<evidence type="ECO:0000256" key="2">
    <source>
        <dbReference type="ARBA" id="ARBA00008887"/>
    </source>
</evidence>
<feature type="coiled-coil region" evidence="14">
    <location>
        <begin position="3411"/>
        <end position="3487"/>
    </location>
</feature>
<dbReference type="Pfam" id="PF12777">
    <property type="entry name" value="MT"/>
    <property type="match status" value="1"/>
</dbReference>
<dbReference type="FunFam" id="1.10.8.1220:FF:000001">
    <property type="entry name" value="Dynein axonemal heavy chain 5"/>
    <property type="match status" value="1"/>
</dbReference>
<dbReference type="Pfam" id="PF12774">
    <property type="entry name" value="AAA_6"/>
    <property type="match status" value="1"/>
</dbReference>
<dbReference type="InterPro" id="IPR043160">
    <property type="entry name" value="Dynein_C_barrel"/>
</dbReference>
<keyword evidence="9 14" id="KW-0175">Coiled coil</keyword>
<dbReference type="GO" id="GO:0030286">
    <property type="term" value="C:dynein complex"/>
    <property type="evidence" value="ECO:0007669"/>
    <property type="project" value="UniProtKB-KW"/>
</dbReference>
<dbReference type="FunFam" id="1.10.472.130:FF:000001">
    <property type="entry name" value="Dynein, axonemal, heavy chain 9"/>
    <property type="match status" value="1"/>
</dbReference>
<dbReference type="Gene3D" id="1.10.472.130">
    <property type="match status" value="1"/>
</dbReference>
<dbReference type="SUPFAM" id="SSF52540">
    <property type="entry name" value="P-loop containing nucleoside triphosphate hydrolases"/>
    <property type="match status" value="4"/>
</dbReference>
<dbReference type="GO" id="GO:0007018">
    <property type="term" value="P:microtubule-based movement"/>
    <property type="evidence" value="ECO:0007669"/>
    <property type="project" value="InterPro"/>
</dbReference>
<dbReference type="GO" id="GO:0051959">
    <property type="term" value="F:dynein light intermediate chain binding"/>
    <property type="evidence" value="ECO:0007669"/>
    <property type="project" value="InterPro"/>
</dbReference>
<dbReference type="InterPro" id="IPR026983">
    <property type="entry name" value="DHC"/>
</dbReference>
<dbReference type="FunFam" id="3.10.490.20:FF:000002">
    <property type="entry name" value="Dynein axonemal heavy chain 17"/>
    <property type="match status" value="1"/>
</dbReference>
<feature type="region of interest" description="Disordered" evidence="15">
    <location>
        <begin position="933"/>
        <end position="954"/>
    </location>
</feature>
<dbReference type="FunFam" id="3.40.50.300:FF:000219">
    <property type="entry name" value="Dynein axonemal heavy chain 17"/>
    <property type="match status" value="1"/>
</dbReference>
<dbReference type="InterPro" id="IPR027417">
    <property type="entry name" value="P-loop_NTPase"/>
</dbReference>
<dbReference type="FunFam" id="3.40.50.300:FF:000945">
    <property type="entry name" value="Dynein axonemal heavy chain 9"/>
    <property type="match status" value="1"/>
</dbReference>
<evidence type="ECO:0000256" key="7">
    <source>
        <dbReference type="ARBA" id="ARBA00022840"/>
    </source>
</evidence>
<dbReference type="GO" id="GO:0005874">
    <property type="term" value="C:microtubule"/>
    <property type="evidence" value="ECO:0007669"/>
    <property type="project" value="UniProtKB-KW"/>
</dbReference>
<dbReference type="Pfam" id="PF08393">
    <property type="entry name" value="DHC_N2"/>
    <property type="match status" value="1"/>
</dbReference>
<evidence type="ECO:0000256" key="1">
    <source>
        <dbReference type="ARBA" id="ARBA00004430"/>
    </source>
</evidence>
<keyword evidence="10" id="KW-0969">Cilium</keyword>
<keyword evidence="4" id="KW-0493">Microtubule</keyword>
<dbReference type="FunFam" id="1.20.140.100:FF:000007">
    <property type="entry name" value="Dynein axonemal heavy chain 9"/>
    <property type="match status" value="1"/>
</dbReference>
<evidence type="ECO:0000256" key="9">
    <source>
        <dbReference type="ARBA" id="ARBA00023054"/>
    </source>
</evidence>
<reference evidence="17" key="1">
    <citation type="submission" date="2025-08" db="UniProtKB">
        <authorList>
            <consortium name="Ensembl"/>
        </authorList>
    </citation>
    <scope>IDENTIFICATION</scope>
</reference>
<dbReference type="Ensembl" id="ENSBJAT00000013984.1">
    <property type="protein sequence ID" value="ENSBJAP00000013617.1"/>
    <property type="gene ID" value="ENSBJAG00000009009.1"/>
</dbReference>
<dbReference type="Gene3D" id="1.20.140.100">
    <property type="entry name" value="Dynein heavy chain, N-terminal domain 2"/>
    <property type="match status" value="1"/>
</dbReference>
<dbReference type="FunFam" id="1.20.920.20:FF:000003">
    <property type="entry name" value="Dynein axonemal heavy chain 17"/>
    <property type="match status" value="1"/>
</dbReference>
<dbReference type="GO" id="GO:0008569">
    <property type="term" value="F:minus-end-directed microtubule motor activity"/>
    <property type="evidence" value="ECO:0007669"/>
    <property type="project" value="InterPro"/>
</dbReference>
<dbReference type="GO" id="GO:0045505">
    <property type="term" value="F:dynein intermediate chain binding"/>
    <property type="evidence" value="ECO:0007669"/>
    <property type="project" value="InterPro"/>
</dbReference>
<dbReference type="Gene3D" id="3.20.180.20">
    <property type="entry name" value="Dynein heavy chain, N-terminal domain 2"/>
    <property type="match status" value="1"/>
</dbReference>
<evidence type="ECO:0000313" key="17">
    <source>
        <dbReference type="Ensembl" id="ENSBJAP00000013617.1"/>
    </source>
</evidence>
<keyword evidence="18" id="KW-1185">Reference proteome</keyword>
<dbReference type="GO" id="GO:0097729">
    <property type="term" value="C:9+2 motile cilium"/>
    <property type="evidence" value="ECO:0007669"/>
    <property type="project" value="UniProtKB-ARBA"/>
</dbReference>
<dbReference type="InterPro" id="IPR041228">
    <property type="entry name" value="Dynein_C"/>
</dbReference>
<dbReference type="InterPro" id="IPR013594">
    <property type="entry name" value="Dynein_heavy_tail"/>
</dbReference>
<keyword evidence="12" id="KW-0206">Cytoskeleton</keyword>
<evidence type="ECO:0000259" key="16">
    <source>
        <dbReference type="SMART" id="SM00382"/>
    </source>
</evidence>
<proteinExistence type="inferred from homology"/>
<evidence type="ECO:0000256" key="15">
    <source>
        <dbReference type="SAM" id="MobiDB-lite"/>
    </source>
</evidence>
<dbReference type="InterPro" id="IPR024743">
    <property type="entry name" value="Dynein_HC_stalk"/>
</dbReference>
<dbReference type="InterPro" id="IPR013602">
    <property type="entry name" value="Dynein_heavy_linker"/>
</dbReference>
<dbReference type="InterPro" id="IPR042219">
    <property type="entry name" value="AAA_lid_11_sf"/>
</dbReference>
<dbReference type="FunFam" id="1.10.8.710:FF:000002">
    <property type="entry name" value="dynein heavy chain 17, axonemal"/>
    <property type="match status" value="1"/>
</dbReference>
<dbReference type="Gene3D" id="1.10.8.710">
    <property type="match status" value="1"/>
</dbReference>
<dbReference type="FunFam" id="1.10.287.2620:FF:000004">
    <property type="entry name" value="Dynein axonemal heavy chain 17"/>
    <property type="match status" value="1"/>
</dbReference>
<dbReference type="GO" id="GO:0005930">
    <property type="term" value="C:axoneme"/>
    <property type="evidence" value="ECO:0007669"/>
    <property type="project" value="UniProtKB-SubCell"/>
</dbReference>
<evidence type="ECO:0000256" key="14">
    <source>
        <dbReference type="SAM" id="Coils"/>
    </source>
</evidence>
<dbReference type="InterPro" id="IPR042222">
    <property type="entry name" value="Dynein_2_N"/>
</dbReference>
<feature type="domain" description="AAA+ ATPase" evidence="16">
    <location>
        <begin position="1770"/>
        <end position="1906"/>
    </location>
</feature>
<keyword evidence="8" id="KW-0243">Dynein</keyword>
<keyword evidence="7" id="KW-0067">ATP-binding</keyword>
<dbReference type="FunFam" id="1.20.1270.280:FF:000003">
    <property type="entry name" value="Dynein axonemal heavy chain 17"/>
    <property type="match status" value="1"/>
</dbReference>
<evidence type="ECO:0000256" key="6">
    <source>
        <dbReference type="ARBA" id="ARBA00022741"/>
    </source>
</evidence>
<dbReference type="FunFam" id="1.20.920.30:FF:000003">
    <property type="entry name" value="Dynein axonemal heavy chain 17"/>
    <property type="match status" value="1"/>
</dbReference>
<dbReference type="Pfam" id="PF18198">
    <property type="entry name" value="AAA_lid_11"/>
    <property type="match status" value="1"/>
</dbReference>
<dbReference type="InterPro" id="IPR035699">
    <property type="entry name" value="AAA_6"/>
</dbReference>
<dbReference type="Gene3D" id="3.10.490.20">
    <property type="match status" value="1"/>
</dbReference>
<feature type="coiled-coil region" evidence="14">
    <location>
        <begin position="3167"/>
        <end position="3222"/>
    </location>
</feature>
<dbReference type="Pfam" id="PF17857">
    <property type="entry name" value="AAA_lid_1"/>
    <property type="match status" value="1"/>
</dbReference>
<dbReference type="SMART" id="SM00382">
    <property type="entry name" value="AAA"/>
    <property type="match status" value="4"/>
</dbReference>
<name>A0A8C0B9H8_9AVES</name>
<reference evidence="17" key="2">
    <citation type="submission" date="2025-09" db="UniProtKB">
        <authorList>
            <consortium name="Ensembl"/>
        </authorList>
    </citation>
    <scope>IDENTIFICATION</scope>
</reference>
<dbReference type="InterPro" id="IPR041466">
    <property type="entry name" value="Dynein_AAA5_ext"/>
</dbReference>
<dbReference type="GO" id="GO:0005524">
    <property type="term" value="F:ATP binding"/>
    <property type="evidence" value="ECO:0007669"/>
    <property type="project" value="UniProtKB-KW"/>
</dbReference>
<dbReference type="Gene3D" id="3.40.50.300">
    <property type="entry name" value="P-loop containing nucleotide triphosphate hydrolases"/>
    <property type="match status" value="4"/>
</dbReference>
<dbReference type="Gene3D" id="1.10.8.1220">
    <property type="match status" value="1"/>
</dbReference>
<evidence type="ECO:0000256" key="4">
    <source>
        <dbReference type="ARBA" id="ARBA00022701"/>
    </source>
</evidence>
<dbReference type="InterPro" id="IPR041658">
    <property type="entry name" value="AAA_lid_11"/>
</dbReference>
<accession>A0A8C0B9H8</accession>
<evidence type="ECO:0000256" key="12">
    <source>
        <dbReference type="ARBA" id="ARBA00023212"/>
    </source>
</evidence>
<keyword evidence="3" id="KW-0963">Cytoplasm</keyword>
<evidence type="ECO:0000256" key="5">
    <source>
        <dbReference type="ARBA" id="ARBA00022737"/>
    </source>
</evidence>